<feature type="signal peptide" evidence="1">
    <location>
        <begin position="1"/>
        <end position="22"/>
    </location>
</feature>
<evidence type="ECO:0000313" key="2">
    <source>
        <dbReference type="EMBL" id="CAI9541186.1"/>
    </source>
</evidence>
<dbReference type="Proteomes" id="UP001162483">
    <property type="component" value="Unassembled WGS sequence"/>
</dbReference>
<feature type="non-terminal residue" evidence="2">
    <location>
        <position position="118"/>
    </location>
</feature>
<name>A0ABN9AYQ6_9NEOB</name>
<accession>A0ABN9AYQ6</accession>
<organism evidence="2 3">
    <name type="scientific">Staurois parvus</name>
    <dbReference type="NCBI Taxonomy" id="386267"/>
    <lineage>
        <taxon>Eukaryota</taxon>
        <taxon>Metazoa</taxon>
        <taxon>Chordata</taxon>
        <taxon>Craniata</taxon>
        <taxon>Vertebrata</taxon>
        <taxon>Euteleostomi</taxon>
        <taxon>Amphibia</taxon>
        <taxon>Batrachia</taxon>
        <taxon>Anura</taxon>
        <taxon>Neobatrachia</taxon>
        <taxon>Ranoidea</taxon>
        <taxon>Ranidae</taxon>
        <taxon>Staurois</taxon>
    </lineage>
</organism>
<evidence type="ECO:0000313" key="3">
    <source>
        <dbReference type="Proteomes" id="UP001162483"/>
    </source>
</evidence>
<proteinExistence type="predicted"/>
<protein>
    <submittedName>
        <fullName evidence="2">Uncharacterized protein</fullName>
    </submittedName>
</protein>
<reference evidence="2" key="1">
    <citation type="submission" date="2023-05" db="EMBL/GenBank/DDBJ databases">
        <authorList>
            <person name="Stuckert A."/>
        </authorList>
    </citation>
    <scope>NUCLEOTIDE SEQUENCE</scope>
</reference>
<dbReference type="EMBL" id="CATNWA010001793">
    <property type="protein sequence ID" value="CAI9541186.1"/>
    <property type="molecule type" value="Genomic_DNA"/>
</dbReference>
<gene>
    <name evidence="2" type="ORF">SPARVUS_LOCUS1876133</name>
</gene>
<evidence type="ECO:0000256" key="1">
    <source>
        <dbReference type="SAM" id="SignalP"/>
    </source>
</evidence>
<keyword evidence="1" id="KW-0732">Signal</keyword>
<feature type="non-terminal residue" evidence="2">
    <location>
        <position position="1"/>
    </location>
</feature>
<comment type="caution">
    <text evidence="2">The sequence shown here is derived from an EMBL/GenBank/DDBJ whole genome shotgun (WGS) entry which is preliminary data.</text>
</comment>
<feature type="chain" id="PRO_5046615635" evidence="1">
    <location>
        <begin position="23"/>
        <end position="118"/>
    </location>
</feature>
<sequence length="118" mass="12828">TLIISALIICVHLLRRVELVIGIPRRGRVYTDHQSTDDQCALMICVAPAVLPVSVNQCQLSVPIHATCQCPSMPPASVHHATSSVHPCHLLSIHATCQCPPMHLPVSTTYHQCPSHLC</sequence>
<keyword evidence="3" id="KW-1185">Reference proteome</keyword>